<sequence length="365" mass="39765">MTHTVSERIALVAPSAEAAAVLRKDLIKDLVGRGHRVLCLTPPGPGRYQRMLRDYGAQHRSIEVPQQTLRLFVEWKTLSSLITHFNDWQPNIVMGIGPRTLMLAAIAARRAGVRRIVSLVNGLPSDGIESLGRRRFAYAVRTSDAVVFHNRDHARTLADLGMLPPNLPTAIVPGSGVNLADFKSAPLPPHDEGVVFLMLARLERRRGVLEYKAAAEAIKAQWPTARFRFAGPESNEVDAIPREALSGVIEDLGHLEDVRPALAACHVFVYPSYAEGMPRAVLEALATGRPVITTRTPGCKETVDEKVSGCLVPPADAPALARAMTGYLTHAELLAVGARAARFKAERRFDVRDVNATLLRVLGLA</sequence>
<accession>V5SIU3</accession>
<dbReference type="PANTHER" id="PTHR45947">
    <property type="entry name" value="SULFOQUINOVOSYL TRANSFERASE SQD2"/>
    <property type="match status" value="1"/>
</dbReference>
<feature type="domain" description="Glycosyltransferase subfamily 4-like N-terminal" evidence="1">
    <location>
        <begin position="25"/>
        <end position="169"/>
    </location>
</feature>
<dbReference type="KEGG" id="hni:W911_05775"/>
<dbReference type="AlphaFoldDB" id="V5SIU3"/>
<dbReference type="EMBL" id="CP006912">
    <property type="protein sequence ID" value="AHB50000.1"/>
    <property type="molecule type" value="Genomic_DNA"/>
</dbReference>
<dbReference type="SUPFAM" id="SSF53756">
    <property type="entry name" value="UDP-Glycosyltransferase/glycogen phosphorylase"/>
    <property type="match status" value="1"/>
</dbReference>
<dbReference type="InterPro" id="IPR028098">
    <property type="entry name" value="Glyco_trans_4-like_N"/>
</dbReference>
<evidence type="ECO:0000313" key="2">
    <source>
        <dbReference type="EMBL" id="AHB50000.1"/>
    </source>
</evidence>
<organism evidence="2 3">
    <name type="scientific">Hyphomicrobium nitrativorans NL23</name>
    <dbReference type="NCBI Taxonomy" id="1029756"/>
    <lineage>
        <taxon>Bacteria</taxon>
        <taxon>Pseudomonadati</taxon>
        <taxon>Pseudomonadota</taxon>
        <taxon>Alphaproteobacteria</taxon>
        <taxon>Hyphomicrobiales</taxon>
        <taxon>Hyphomicrobiaceae</taxon>
        <taxon>Hyphomicrobium</taxon>
    </lineage>
</organism>
<dbReference type="PANTHER" id="PTHR45947:SF3">
    <property type="entry name" value="SULFOQUINOVOSYL TRANSFERASE SQD2"/>
    <property type="match status" value="1"/>
</dbReference>
<dbReference type="GO" id="GO:0016757">
    <property type="term" value="F:glycosyltransferase activity"/>
    <property type="evidence" value="ECO:0007669"/>
    <property type="project" value="UniProtKB-ARBA"/>
</dbReference>
<keyword evidence="3" id="KW-1185">Reference proteome</keyword>
<dbReference type="Proteomes" id="UP000018542">
    <property type="component" value="Chromosome"/>
</dbReference>
<dbReference type="PATRIC" id="fig|1029756.8.peg.1212"/>
<gene>
    <name evidence="2" type="ORF">W911_05775</name>
</gene>
<dbReference type="Gene3D" id="3.40.50.2000">
    <property type="entry name" value="Glycogen Phosphorylase B"/>
    <property type="match status" value="2"/>
</dbReference>
<dbReference type="OrthoDB" id="9790710at2"/>
<dbReference type="Pfam" id="PF13692">
    <property type="entry name" value="Glyco_trans_1_4"/>
    <property type="match status" value="1"/>
</dbReference>
<protein>
    <recommendedName>
        <fullName evidence="1">Glycosyltransferase subfamily 4-like N-terminal domain-containing protein</fullName>
    </recommendedName>
</protein>
<dbReference type="CDD" id="cd03808">
    <property type="entry name" value="GT4_CapM-like"/>
    <property type="match status" value="1"/>
</dbReference>
<reference evidence="2 3" key="1">
    <citation type="journal article" date="2014" name="Genome Announc.">
        <title>Complete Genome Sequence of Hyphomicrobium nitrativorans Strain NL23, a Denitrifying Bacterium Isolated from Biofilm of a Methanol-Fed Denitrification System Treating Seawater at the Montreal Biodome.</title>
        <authorList>
            <person name="Martineau C."/>
            <person name="Villeneuve C."/>
            <person name="Mauffrey F."/>
            <person name="Villemur R."/>
        </authorList>
    </citation>
    <scope>NUCLEOTIDE SEQUENCE [LARGE SCALE GENOMIC DNA]</scope>
    <source>
        <strain evidence="2">NL23</strain>
    </source>
</reference>
<proteinExistence type="predicted"/>
<evidence type="ECO:0000313" key="3">
    <source>
        <dbReference type="Proteomes" id="UP000018542"/>
    </source>
</evidence>
<dbReference type="STRING" id="1029756.W911_05775"/>
<dbReference type="InterPro" id="IPR050194">
    <property type="entry name" value="Glycosyltransferase_grp1"/>
</dbReference>
<dbReference type="HOGENOM" id="CLU_009583_8_1_5"/>
<name>V5SIU3_9HYPH</name>
<dbReference type="RefSeq" id="WP_023786556.1">
    <property type="nucleotide sequence ID" value="NC_022997.1"/>
</dbReference>
<evidence type="ECO:0000259" key="1">
    <source>
        <dbReference type="Pfam" id="PF13579"/>
    </source>
</evidence>
<dbReference type="Pfam" id="PF13579">
    <property type="entry name" value="Glyco_trans_4_4"/>
    <property type="match status" value="1"/>
</dbReference>